<dbReference type="EMBL" id="VEPZ02000094">
    <property type="protein sequence ID" value="KAE8733693.1"/>
    <property type="molecule type" value="Genomic_DNA"/>
</dbReference>
<dbReference type="Gene3D" id="3.30.559.10">
    <property type="entry name" value="Chloramphenicol acetyltransferase-like domain"/>
    <property type="match status" value="1"/>
</dbReference>
<organism evidence="1 2">
    <name type="scientific">Hibiscus syriacus</name>
    <name type="common">Rose of Sharon</name>
    <dbReference type="NCBI Taxonomy" id="106335"/>
    <lineage>
        <taxon>Eukaryota</taxon>
        <taxon>Viridiplantae</taxon>
        <taxon>Streptophyta</taxon>
        <taxon>Embryophyta</taxon>
        <taxon>Tracheophyta</taxon>
        <taxon>Spermatophyta</taxon>
        <taxon>Magnoliopsida</taxon>
        <taxon>eudicotyledons</taxon>
        <taxon>Gunneridae</taxon>
        <taxon>Pentapetalae</taxon>
        <taxon>rosids</taxon>
        <taxon>malvids</taxon>
        <taxon>Malvales</taxon>
        <taxon>Malvaceae</taxon>
        <taxon>Malvoideae</taxon>
        <taxon>Hibiscus</taxon>
    </lineage>
</organism>
<dbReference type="Proteomes" id="UP000436088">
    <property type="component" value="Unassembled WGS sequence"/>
</dbReference>
<accession>A0A6A3CWG0</accession>
<dbReference type="InterPro" id="IPR023213">
    <property type="entry name" value="CAT-like_dom_sf"/>
</dbReference>
<proteinExistence type="predicted"/>
<keyword evidence="2" id="KW-1185">Reference proteome</keyword>
<comment type="caution">
    <text evidence="1">The sequence shown here is derived from an EMBL/GenBank/DDBJ whole genome shotgun (WGS) entry which is preliminary data.</text>
</comment>
<gene>
    <name evidence="1" type="ORF">F3Y22_tig00001120pilonHSYRG00400</name>
</gene>
<evidence type="ECO:0000313" key="2">
    <source>
        <dbReference type="Proteomes" id="UP000436088"/>
    </source>
</evidence>
<dbReference type="AlphaFoldDB" id="A0A6A3CWG0"/>
<protein>
    <submittedName>
        <fullName evidence="1">Uncharacterized protein</fullName>
    </submittedName>
</protein>
<name>A0A6A3CWG0_HIBSY</name>
<reference evidence="1" key="1">
    <citation type="submission" date="2019-09" db="EMBL/GenBank/DDBJ databases">
        <title>Draft genome information of white flower Hibiscus syriacus.</title>
        <authorList>
            <person name="Kim Y.-M."/>
        </authorList>
    </citation>
    <scope>NUCLEOTIDE SEQUENCE [LARGE SCALE GENOMIC DNA]</scope>
    <source>
        <strain evidence="1">YM2019G1</strain>
    </source>
</reference>
<evidence type="ECO:0000313" key="1">
    <source>
        <dbReference type="EMBL" id="KAE8733693.1"/>
    </source>
</evidence>
<sequence>MLRAANLRPRSNPSLPSGYYGNAIVVPAAMTTVEKFVRNPLGECSGTSEASQSKPDNGICEISSSFNGDSGASKSYFIANIGTKLYGSCSHGDI</sequence>